<evidence type="ECO:0000313" key="1">
    <source>
        <dbReference type="EMBL" id="GGO41127.1"/>
    </source>
</evidence>
<gene>
    <name evidence="1" type="ORF">GCM10012286_20390</name>
</gene>
<protein>
    <submittedName>
        <fullName evidence="1">Uncharacterized protein</fullName>
    </submittedName>
</protein>
<evidence type="ECO:0000313" key="2">
    <source>
        <dbReference type="Proteomes" id="UP000656881"/>
    </source>
</evidence>
<proteinExistence type="predicted"/>
<name>A0ABQ2LNX3_9ACTN</name>
<keyword evidence="2" id="KW-1185">Reference proteome</keyword>
<dbReference type="EMBL" id="BMNG01000004">
    <property type="protein sequence ID" value="GGO41127.1"/>
    <property type="molecule type" value="Genomic_DNA"/>
</dbReference>
<reference evidence="2" key="1">
    <citation type="journal article" date="2019" name="Int. J. Syst. Evol. Microbiol.">
        <title>The Global Catalogue of Microorganisms (GCM) 10K type strain sequencing project: providing services to taxonomists for standard genome sequencing and annotation.</title>
        <authorList>
            <consortium name="The Broad Institute Genomics Platform"/>
            <consortium name="The Broad Institute Genome Sequencing Center for Infectious Disease"/>
            <person name="Wu L."/>
            <person name="Ma J."/>
        </authorList>
    </citation>
    <scope>NUCLEOTIDE SEQUENCE [LARGE SCALE GENOMIC DNA]</scope>
    <source>
        <strain evidence="2">CGMCC 4.7349</strain>
    </source>
</reference>
<accession>A0ABQ2LNX3</accession>
<comment type="caution">
    <text evidence="1">The sequence shown here is derived from an EMBL/GenBank/DDBJ whole genome shotgun (WGS) entry which is preliminary data.</text>
</comment>
<organism evidence="1 2">
    <name type="scientific">Streptomyces lasiicapitis</name>
    <dbReference type="NCBI Taxonomy" id="1923961"/>
    <lineage>
        <taxon>Bacteria</taxon>
        <taxon>Bacillati</taxon>
        <taxon>Actinomycetota</taxon>
        <taxon>Actinomycetes</taxon>
        <taxon>Kitasatosporales</taxon>
        <taxon>Streptomycetaceae</taxon>
        <taxon>Streptomyces</taxon>
    </lineage>
</organism>
<dbReference type="Proteomes" id="UP000656881">
    <property type="component" value="Unassembled WGS sequence"/>
</dbReference>
<sequence>MGGGERLHDLAADGGGLARVERAALTQDVVQGGAVDKFHDDQRASFDLRHVVHGDDSGVPHAGGGAGLTLHPQAQVGEFGPARVRERTQFLDRDLAVQDLVDGAPHDAHAAAAELPEDAIAPGEESADPVRLLLFPRRHRCPVPVTPSCLCCGVQSTGQV</sequence>